<evidence type="ECO:0000313" key="8">
    <source>
        <dbReference type="Proteomes" id="UP000077885"/>
    </source>
</evidence>
<evidence type="ECO:0000256" key="3">
    <source>
        <dbReference type="ARBA" id="ARBA00022692"/>
    </source>
</evidence>
<keyword evidence="3 6" id="KW-0812">Transmembrane</keyword>
<evidence type="ECO:0000313" key="7">
    <source>
        <dbReference type="EMBL" id="OAM27126.1"/>
    </source>
</evidence>
<proteinExistence type="predicted"/>
<dbReference type="AlphaFoldDB" id="A0A1A9RXF7"/>
<evidence type="ECO:0000256" key="6">
    <source>
        <dbReference type="SAM" id="Phobius"/>
    </source>
</evidence>
<evidence type="ECO:0008006" key="9">
    <source>
        <dbReference type="Google" id="ProtNLM"/>
    </source>
</evidence>
<keyword evidence="8" id="KW-1185">Reference proteome</keyword>
<reference evidence="8" key="1">
    <citation type="submission" date="2016-05" db="EMBL/GenBank/DDBJ databases">
        <title>Draft genome of Corynebacterium afermentans subsp. afermentans LCDC 88199T.</title>
        <authorList>
            <person name="Bernier A.-M."/>
            <person name="Bernard K."/>
        </authorList>
    </citation>
    <scope>NUCLEOTIDE SEQUENCE [LARGE SCALE GENOMIC DNA]</scope>
    <source>
        <strain evidence="8">NML02-A-017</strain>
    </source>
</reference>
<dbReference type="EMBL" id="LXSL01000025">
    <property type="protein sequence ID" value="OAM27126.1"/>
    <property type="molecule type" value="Genomic_DNA"/>
</dbReference>
<dbReference type="InterPro" id="IPR005598">
    <property type="entry name" value="ATP_synth_I"/>
</dbReference>
<feature type="transmembrane region" description="Helical" evidence="6">
    <location>
        <begin position="64"/>
        <end position="85"/>
    </location>
</feature>
<protein>
    <recommendedName>
        <fullName evidence="9">F0F1 ATP synthase subunit I</fullName>
    </recommendedName>
</protein>
<feature type="transmembrane region" description="Helical" evidence="6">
    <location>
        <begin position="91"/>
        <end position="110"/>
    </location>
</feature>
<keyword evidence="5 6" id="KW-0472">Membrane</keyword>
<keyword evidence="2" id="KW-1003">Cell membrane</keyword>
<gene>
    <name evidence="7" type="ORF">A7P95_06975</name>
</gene>
<evidence type="ECO:0000256" key="4">
    <source>
        <dbReference type="ARBA" id="ARBA00022989"/>
    </source>
</evidence>
<comment type="caution">
    <text evidence="7">The sequence shown here is derived from an EMBL/GenBank/DDBJ whole genome shotgun (WGS) entry which is preliminary data.</text>
</comment>
<comment type="subcellular location">
    <subcellularLocation>
        <location evidence="1">Cell membrane</location>
        <topology evidence="1">Multi-pass membrane protein</topology>
    </subcellularLocation>
</comment>
<organism evidence="7 8">
    <name type="scientific">Eikenella longinqua</name>
    <dbReference type="NCBI Taxonomy" id="1795827"/>
    <lineage>
        <taxon>Bacteria</taxon>
        <taxon>Pseudomonadati</taxon>
        <taxon>Pseudomonadota</taxon>
        <taxon>Betaproteobacteria</taxon>
        <taxon>Neisseriales</taxon>
        <taxon>Neisseriaceae</taxon>
        <taxon>Eikenella</taxon>
    </lineage>
</organism>
<evidence type="ECO:0000256" key="5">
    <source>
        <dbReference type="ARBA" id="ARBA00023136"/>
    </source>
</evidence>
<name>A0A1A9RXF7_9NEIS</name>
<dbReference type="STRING" id="1795827.A7P95_06975"/>
<evidence type="ECO:0000256" key="1">
    <source>
        <dbReference type="ARBA" id="ARBA00004651"/>
    </source>
</evidence>
<keyword evidence="4 6" id="KW-1133">Transmembrane helix</keyword>
<accession>A0A1A9RXF7</accession>
<feature type="transmembrane region" description="Helical" evidence="6">
    <location>
        <begin position="31"/>
        <end position="52"/>
    </location>
</feature>
<dbReference type="Pfam" id="PF03899">
    <property type="entry name" value="ATP-synt_I"/>
    <property type="match status" value="1"/>
</dbReference>
<dbReference type="GO" id="GO:0005886">
    <property type="term" value="C:plasma membrane"/>
    <property type="evidence" value="ECO:0007669"/>
    <property type="project" value="UniProtKB-SubCell"/>
</dbReference>
<dbReference type="OrthoDB" id="8606364at2"/>
<dbReference type="Proteomes" id="UP000077885">
    <property type="component" value="Unassembled WGS sequence"/>
</dbReference>
<sequence length="117" mass="12992">MAAAIYLQLAVTVVLAAVFWAFSGAAAAKSAALGCLSYLLPTMLAVLVLRFLRRFPKWRDGAFWIGEGLKIVLAVVLMTLVFVFYRQRIVFVPFIVGLIAVSHAVLLIFWKARKYGQ</sequence>
<dbReference type="RefSeq" id="WP_067593153.1">
    <property type="nucleotide sequence ID" value="NZ_LXSL01000025.1"/>
</dbReference>
<evidence type="ECO:0000256" key="2">
    <source>
        <dbReference type="ARBA" id="ARBA00022475"/>
    </source>
</evidence>